<feature type="compositionally biased region" description="Basic and acidic residues" evidence="1">
    <location>
        <begin position="253"/>
        <end position="271"/>
    </location>
</feature>
<dbReference type="OrthoDB" id="303238at2759"/>
<feature type="region of interest" description="Disordered" evidence="1">
    <location>
        <begin position="202"/>
        <end position="271"/>
    </location>
</feature>
<accession>A0A8S1NDR4</accession>
<gene>
    <name evidence="2" type="ORF">PSON_ATCC_30995.1.T0540095</name>
</gene>
<sequence length="302" mass="35244">MEIMPVETKKRIHEFSYAQKVSNQISPDKSQIKLNETLFKAKILEKQSCTLIKDIQKDLLMKIKKYDSMLKKNSTFKNISNSQPTSPPLKNNQEKNLEVTLQKNQIKHIGEKMLTEFVHQKSPNHFHRESLPVYKLEEKLLNFTKEKDLFSSQDISPIKQEQNINEICIRRNNTQNATPKQKKSTVKEFFASQAKLHVSKSTSANKNNLFESNNQVQSSKEAQQIKKNDIKRVQSSNKKSHEITDYTIKPKHKDAENNIKNRIKKDTKQRQSIDLSVNTDLKDIIHIINDLDLCSNRFKKKQ</sequence>
<name>A0A8S1NDR4_9CILI</name>
<dbReference type="EMBL" id="CAJJDN010000054">
    <property type="protein sequence ID" value="CAD8089399.1"/>
    <property type="molecule type" value="Genomic_DNA"/>
</dbReference>
<evidence type="ECO:0000313" key="2">
    <source>
        <dbReference type="EMBL" id="CAD8089399.1"/>
    </source>
</evidence>
<dbReference type="Proteomes" id="UP000692954">
    <property type="component" value="Unassembled WGS sequence"/>
</dbReference>
<organism evidence="2 3">
    <name type="scientific">Paramecium sonneborni</name>
    <dbReference type="NCBI Taxonomy" id="65129"/>
    <lineage>
        <taxon>Eukaryota</taxon>
        <taxon>Sar</taxon>
        <taxon>Alveolata</taxon>
        <taxon>Ciliophora</taxon>
        <taxon>Intramacronucleata</taxon>
        <taxon>Oligohymenophorea</taxon>
        <taxon>Peniculida</taxon>
        <taxon>Parameciidae</taxon>
        <taxon>Paramecium</taxon>
    </lineage>
</organism>
<keyword evidence="3" id="KW-1185">Reference proteome</keyword>
<proteinExistence type="predicted"/>
<feature type="compositionally biased region" description="Polar residues" evidence="1">
    <location>
        <begin position="202"/>
        <end position="222"/>
    </location>
</feature>
<dbReference type="AlphaFoldDB" id="A0A8S1NDR4"/>
<evidence type="ECO:0000256" key="1">
    <source>
        <dbReference type="SAM" id="MobiDB-lite"/>
    </source>
</evidence>
<evidence type="ECO:0000313" key="3">
    <source>
        <dbReference type="Proteomes" id="UP000692954"/>
    </source>
</evidence>
<comment type="caution">
    <text evidence="2">The sequence shown here is derived from an EMBL/GenBank/DDBJ whole genome shotgun (WGS) entry which is preliminary data.</text>
</comment>
<feature type="compositionally biased region" description="Basic and acidic residues" evidence="1">
    <location>
        <begin position="223"/>
        <end position="232"/>
    </location>
</feature>
<protein>
    <submittedName>
        <fullName evidence="2">Uncharacterized protein</fullName>
    </submittedName>
</protein>
<reference evidence="2" key="1">
    <citation type="submission" date="2021-01" db="EMBL/GenBank/DDBJ databases">
        <authorList>
            <consortium name="Genoscope - CEA"/>
            <person name="William W."/>
        </authorList>
    </citation>
    <scope>NUCLEOTIDE SEQUENCE</scope>
</reference>